<dbReference type="Pfam" id="PF06904">
    <property type="entry name" value="Extensin-like_C"/>
    <property type="match status" value="1"/>
</dbReference>
<evidence type="ECO:0000259" key="2">
    <source>
        <dbReference type="Pfam" id="PF06904"/>
    </source>
</evidence>
<dbReference type="InterPro" id="IPR009683">
    <property type="entry name" value="Extensin-like_C"/>
</dbReference>
<feature type="domain" description="Extensin-like C-terminal" evidence="2">
    <location>
        <begin position="165"/>
        <end position="316"/>
    </location>
</feature>
<evidence type="ECO:0000256" key="1">
    <source>
        <dbReference type="SAM" id="SignalP"/>
    </source>
</evidence>
<name>A0ABY8Q3G1_9RHOB</name>
<proteinExistence type="predicted"/>
<keyword evidence="4" id="KW-1185">Reference proteome</keyword>
<accession>A0ABY8Q3G1</accession>
<protein>
    <submittedName>
        <fullName evidence="3">Extensin family protein</fullName>
    </submittedName>
</protein>
<dbReference type="Proteomes" id="UP001230978">
    <property type="component" value="Chromosome"/>
</dbReference>
<feature type="signal peptide" evidence="1">
    <location>
        <begin position="1"/>
        <end position="24"/>
    </location>
</feature>
<evidence type="ECO:0000313" key="4">
    <source>
        <dbReference type="Proteomes" id="UP001230978"/>
    </source>
</evidence>
<dbReference type="RefSeq" id="WP_281463754.1">
    <property type="nucleotide sequence ID" value="NZ_CP124535.1"/>
</dbReference>
<feature type="chain" id="PRO_5045584115" evidence="1">
    <location>
        <begin position="25"/>
        <end position="316"/>
    </location>
</feature>
<evidence type="ECO:0000313" key="3">
    <source>
        <dbReference type="EMBL" id="WGV14631.1"/>
    </source>
</evidence>
<gene>
    <name evidence="3" type="ORF">QF092_09970</name>
</gene>
<reference evidence="3 4" key="1">
    <citation type="submission" date="2023-04" db="EMBL/GenBank/DDBJ databases">
        <title>YMD61, complete Genome.</title>
        <authorList>
            <person name="Zhang J."/>
        </authorList>
    </citation>
    <scope>NUCLEOTIDE SEQUENCE [LARGE SCALE GENOMIC DNA]</scope>
    <source>
        <strain evidence="3 4">YMD61</strain>
    </source>
</reference>
<keyword evidence="1" id="KW-0732">Signal</keyword>
<organism evidence="3 4">
    <name type="scientific">Fuscovulum ytuae</name>
    <dbReference type="NCBI Taxonomy" id="3042299"/>
    <lineage>
        <taxon>Bacteria</taxon>
        <taxon>Pseudomonadati</taxon>
        <taxon>Pseudomonadota</taxon>
        <taxon>Alphaproteobacteria</taxon>
        <taxon>Rhodobacterales</taxon>
        <taxon>Paracoccaceae</taxon>
        <taxon>Fuscovulum</taxon>
    </lineage>
</organism>
<sequence length="316" mass="33903">MRFGVVGALCLWSVFVLMAGGAVAQEMSTSPRPLPRPGVEAALAVQPAPVIGGFTSLRPRPRPWGAVAAAPVTAAPMTQALPPQPSALVAQIPVVRPRPRPEGFGRTVAQAASAPPPVVEQERERRGGLLGGLFGRRDREERAERGQSGDGFVCGDRDIRGEELARITSNVRGCGVDDPVRVTMVDGVRLTTPATIDCPTARALKDWINEGVRPAFGRQEVVELRVAASYICRPRNNIRGAKISEHGRGKAIDISGFILSNGRELSVKGDYNRQMRRAHRAACGIFGTTLGPGSDGYHEDHLHFDTASHRGGPYCR</sequence>
<dbReference type="EMBL" id="CP124535">
    <property type="protein sequence ID" value="WGV14631.1"/>
    <property type="molecule type" value="Genomic_DNA"/>
</dbReference>